<accession>A0ABW2Z5B1</accession>
<dbReference type="EMBL" id="JBHTHU010000021">
    <property type="protein sequence ID" value="MFD0751936.1"/>
    <property type="molecule type" value="Genomic_DNA"/>
</dbReference>
<evidence type="ECO:0000259" key="2">
    <source>
        <dbReference type="Pfam" id="PF00561"/>
    </source>
</evidence>
<organism evidence="3 4">
    <name type="scientific">Mucilaginibacter calamicampi</name>
    <dbReference type="NCBI Taxonomy" id="1302352"/>
    <lineage>
        <taxon>Bacteria</taxon>
        <taxon>Pseudomonadati</taxon>
        <taxon>Bacteroidota</taxon>
        <taxon>Sphingobacteriia</taxon>
        <taxon>Sphingobacteriales</taxon>
        <taxon>Sphingobacteriaceae</taxon>
        <taxon>Mucilaginibacter</taxon>
    </lineage>
</organism>
<keyword evidence="3" id="KW-0378">Hydrolase</keyword>
<dbReference type="Gene3D" id="3.40.50.1820">
    <property type="entry name" value="alpha/beta hydrolase"/>
    <property type="match status" value="1"/>
</dbReference>
<keyword evidence="1" id="KW-0732">Signal</keyword>
<comment type="caution">
    <text evidence="3">The sequence shown here is derived from an EMBL/GenBank/DDBJ whole genome shotgun (WGS) entry which is preliminary data.</text>
</comment>
<dbReference type="PANTHER" id="PTHR43798">
    <property type="entry name" value="MONOACYLGLYCEROL LIPASE"/>
    <property type="match status" value="1"/>
</dbReference>
<proteinExistence type="predicted"/>
<dbReference type="Pfam" id="PF00561">
    <property type="entry name" value="Abhydrolase_1"/>
    <property type="match status" value="1"/>
</dbReference>
<reference evidence="4" key="1">
    <citation type="journal article" date="2019" name="Int. J. Syst. Evol. Microbiol.">
        <title>The Global Catalogue of Microorganisms (GCM) 10K type strain sequencing project: providing services to taxonomists for standard genome sequencing and annotation.</title>
        <authorList>
            <consortium name="The Broad Institute Genomics Platform"/>
            <consortium name="The Broad Institute Genome Sequencing Center for Infectious Disease"/>
            <person name="Wu L."/>
            <person name="Ma J."/>
        </authorList>
    </citation>
    <scope>NUCLEOTIDE SEQUENCE [LARGE SCALE GENOMIC DNA]</scope>
    <source>
        <strain evidence="4">CCUG 63418</strain>
    </source>
</reference>
<dbReference type="PROSITE" id="PS51257">
    <property type="entry name" value="PROKAR_LIPOPROTEIN"/>
    <property type="match status" value="1"/>
</dbReference>
<dbReference type="Proteomes" id="UP001596958">
    <property type="component" value="Unassembled WGS sequence"/>
</dbReference>
<dbReference type="InterPro" id="IPR029058">
    <property type="entry name" value="AB_hydrolase_fold"/>
</dbReference>
<gene>
    <name evidence="3" type="ORF">ACFQZS_17415</name>
</gene>
<feature type="signal peptide" evidence="1">
    <location>
        <begin position="1"/>
        <end position="19"/>
    </location>
</feature>
<dbReference type="InterPro" id="IPR000073">
    <property type="entry name" value="AB_hydrolase_1"/>
</dbReference>
<evidence type="ECO:0000313" key="3">
    <source>
        <dbReference type="EMBL" id="MFD0751936.1"/>
    </source>
</evidence>
<keyword evidence="4" id="KW-1185">Reference proteome</keyword>
<sequence>MRSVFQIFTLLLLSGFVLSSCNEPENKQGATQAATPIVVNNSGINIAYTDTGRSDTTLLFIHGWAINKSYWNNQVAYFSKPYRVVTMDLPGFGQSGKNRDKWDTKTYAGDVNKLIGDLGLKKVILVGHSMSGDIALEAAAENPGPIIALVGVDNFKNVGQPQNPNAAKEYAAAVAEMKRNFKKVAFQYMNQSLFSKTTTPDIKNRILNDVAKTDSVIAIASMEQQDPGFDEITALKKAGKKLYLINSDVTPTITKYIAARNIPFQVYYTKGTGHYAMIENPDEFNKLLDEVIEDMKKYK</sequence>
<dbReference type="PANTHER" id="PTHR43798:SF33">
    <property type="entry name" value="HYDROLASE, PUTATIVE (AFU_ORTHOLOGUE AFUA_2G14860)-RELATED"/>
    <property type="match status" value="1"/>
</dbReference>
<protein>
    <submittedName>
        <fullName evidence="3">Alpha/beta fold hydrolase</fullName>
    </submittedName>
</protein>
<dbReference type="RefSeq" id="WP_377102250.1">
    <property type="nucleotide sequence ID" value="NZ_JBHTHU010000021.1"/>
</dbReference>
<dbReference type="InterPro" id="IPR050266">
    <property type="entry name" value="AB_hydrolase_sf"/>
</dbReference>
<evidence type="ECO:0000313" key="4">
    <source>
        <dbReference type="Proteomes" id="UP001596958"/>
    </source>
</evidence>
<feature type="domain" description="AB hydrolase-1" evidence="2">
    <location>
        <begin position="57"/>
        <end position="171"/>
    </location>
</feature>
<evidence type="ECO:0000256" key="1">
    <source>
        <dbReference type="SAM" id="SignalP"/>
    </source>
</evidence>
<dbReference type="GO" id="GO:0016787">
    <property type="term" value="F:hydrolase activity"/>
    <property type="evidence" value="ECO:0007669"/>
    <property type="project" value="UniProtKB-KW"/>
</dbReference>
<dbReference type="SUPFAM" id="SSF53474">
    <property type="entry name" value="alpha/beta-Hydrolases"/>
    <property type="match status" value="1"/>
</dbReference>
<feature type="chain" id="PRO_5046281972" evidence="1">
    <location>
        <begin position="20"/>
        <end position="299"/>
    </location>
</feature>
<name>A0ABW2Z5B1_9SPHI</name>
<dbReference type="PRINTS" id="PR00111">
    <property type="entry name" value="ABHYDROLASE"/>
</dbReference>